<name>A0A1H8V2Q8_9FIRM</name>
<proteinExistence type="predicted"/>
<evidence type="ECO:0000313" key="2">
    <source>
        <dbReference type="EMBL" id="SEP09780.1"/>
    </source>
</evidence>
<dbReference type="NCBIfam" id="TIGR03940">
    <property type="entry name" value="PGA_PgaD"/>
    <property type="match status" value="1"/>
</dbReference>
<dbReference type="RefSeq" id="WP_091746471.1">
    <property type="nucleotide sequence ID" value="NZ_FODY01000010.1"/>
</dbReference>
<dbReference type="Pfam" id="PF13994">
    <property type="entry name" value="PgaD"/>
    <property type="match status" value="1"/>
</dbReference>
<dbReference type="STRING" id="112903.SAMN04490178_11051"/>
<organism evidence="2 3">
    <name type="scientific">Propionispora vibrioides</name>
    <dbReference type="NCBI Taxonomy" id="112903"/>
    <lineage>
        <taxon>Bacteria</taxon>
        <taxon>Bacillati</taxon>
        <taxon>Bacillota</taxon>
        <taxon>Negativicutes</taxon>
        <taxon>Selenomonadales</taxon>
        <taxon>Sporomusaceae</taxon>
        <taxon>Propionispora</taxon>
    </lineage>
</organism>
<keyword evidence="1" id="KW-1133">Transmembrane helix</keyword>
<feature type="transmembrane region" description="Helical" evidence="1">
    <location>
        <begin position="49"/>
        <end position="71"/>
    </location>
</feature>
<keyword evidence="1" id="KW-0812">Transmembrane</keyword>
<reference evidence="2 3" key="1">
    <citation type="submission" date="2016-10" db="EMBL/GenBank/DDBJ databases">
        <authorList>
            <person name="de Groot N.N."/>
        </authorList>
    </citation>
    <scope>NUCLEOTIDE SEQUENCE [LARGE SCALE GENOMIC DNA]</scope>
    <source>
        <strain evidence="2 3">DSM 13305</strain>
    </source>
</reference>
<protein>
    <submittedName>
        <fullName evidence="2">Poly-beta-1,6-N-acetyl-D-glucosamine biosynthesis protein PgaD</fullName>
    </submittedName>
</protein>
<keyword evidence="3" id="KW-1185">Reference proteome</keyword>
<keyword evidence="1" id="KW-0472">Membrane</keyword>
<dbReference type="GO" id="GO:0043709">
    <property type="term" value="P:cell adhesion involved in single-species biofilm formation"/>
    <property type="evidence" value="ECO:0007669"/>
    <property type="project" value="InterPro"/>
</dbReference>
<feature type="transmembrane region" description="Helical" evidence="1">
    <location>
        <begin position="12"/>
        <end position="33"/>
    </location>
</feature>
<dbReference type="InterPro" id="IPR023829">
    <property type="entry name" value="PGA_PgaD"/>
</dbReference>
<evidence type="ECO:0000313" key="3">
    <source>
        <dbReference type="Proteomes" id="UP000198847"/>
    </source>
</evidence>
<feature type="transmembrane region" description="Helical" evidence="1">
    <location>
        <begin position="108"/>
        <end position="133"/>
    </location>
</feature>
<dbReference type="AlphaFoldDB" id="A0A1H8V2Q8"/>
<accession>A0A1H8V2Q8</accession>
<evidence type="ECO:0000256" key="1">
    <source>
        <dbReference type="SAM" id="Phobius"/>
    </source>
</evidence>
<feature type="transmembrane region" description="Helical" evidence="1">
    <location>
        <begin position="153"/>
        <end position="178"/>
    </location>
</feature>
<dbReference type="OrthoDB" id="1679523at2"/>
<sequence>MQRNERWYQFLAGKTVAIAAGCLIVATAVYFGYRSSYIRFPEPLSVNNILVFAFLFVLAALIAGLLFRNIVQMVFLSRLLKKEVLSAGPDLVINQSVLQKPVVRGLEILVSVSVWGLFLYFFQSFFTAVSWILGGRLLYGDLLSPSMIEGTETILLISFLFALAMFLVMFSWSQWNYWRFGRLERRKPRPPVPCSVIAAQYGISERTVHKAAAVKVARILTQEVGLDLEVIKEM</sequence>
<dbReference type="EMBL" id="FODY01000010">
    <property type="protein sequence ID" value="SEP09780.1"/>
    <property type="molecule type" value="Genomic_DNA"/>
</dbReference>
<gene>
    <name evidence="2" type="ORF">SAMN04490178_11051</name>
</gene>
<dbReference type="Proteomes" id="UP000198847">
    <property type="component" value="Unassembled WGS sequence"/>
</dbReference>